<dbReference type="EMBL" id="CP013695">
    <property type="protein sequence ID" value="ALU30921.1"/>
    <property type="molecule type" value="Genomic_DNA"/>
</dbReference>
<evidence type="ECO:0000313" key="1">
    <source>
        <dbReference type="EMBL" id="ALU30206.1"/>
    </source>
</evidence>
<dbReference type="PIRSF" id="PIRSF019435">
    <property type="entry name" value="UCP019435"/>
    <property type="match status" value="1"/>
</dbReference>
<organism evidence="2 3">
    <name type="scientific">Sulfolobus acidocaldarius</name>
    <dbReference type="NCBI Taxonomy" id="2285"/>
    <lineage>
        <taxon>Archaea</taxon>
        <taxon>Thermoproteota</taxon>
        <taxon>Thermoprotei</taxon>
        <taxon>Sulfolobales</taxon>
        <taxon>Sulfolobaceae</taxon>
        <taxon>Sulfolobus</taxon>
    </lineage>
</organism>
<dbReference type="STRING" id="1435377.SUSAZ_07840"/>
<gene>
    <name evidence="1" type="ORF">ATY89_09840</name>
    <name evidence="2" type="ORF">ATZ20_01395</name>
</gene>
<dbReference type="EMBL" id="CP013694">
    <property type="protein sequence ID" value="ALU30206.1"/>
    <property type="molecule type" value="Genomic_DNA"/>
</dbReference>
<dbReference type="PaxDb" id="1435377-SUSAZ_07840"/>
<accession>A0A0U3GQB3</accession>
<reference evidence="3 4" key="1">
    <citation type="submission" date="2015-12" db="EMBL/GenBank/DDBJ databases">
        <title>A stable core within a dynamic pangenome in Sulfolobus acidocaldarius.</title>
        <authorList>
            <person name="Anderson R."/>
            <person name="Kouris A."/>
            <person name="Seward C."/>
            <person name="Campbell K."/>
            <person name="Whitaker R."/>
        </authorList>
    </citation>
    <scope>NUCLEOTIDE SEQUENCE [LARGE SCALE GENOMIC DNA]</scope>
    <source>
        <strain evidence="1 4">GG12-C01-09</strain>
        <strain evidence="2 3">NG05B_CO5_07</strain>
    </source>
</reference>
<dbReference type="AlphaFoldDB" id="A0A0U3GQB3"/>
<dbReference type="Pfam" id="PF05626">
    <property type="entry name" value="DUF790"/>
    <property type="match status" value="1"/>
</dbReference>
<dbReference type="InterPro" id="IPR008508">
    <property type="entry name" value="Bax1"/>
</dbReference>
<dbReference type="OMA" id="VMIPDFR"/>
<dbReference type="PANTHER" id="PTHR39640:SF1">
    <property type="entry name" value="DUF790 FAMILY PROTEIN"/>
    <property type="match status" value="1"/>
</dbReference>
<dbReference type="Proteomes" id="UP000060043">
    <property type="component" value="Chromosome"/>
</dbReference>
<evidence type="ECO:0000313" key="4">
    <source>
        <dbReference type="Proteomes" id="UP000065473"/>
    </source>
</evidence>
<evidence type="ECO:0000313" key="3">
    <source>
        <dbReference type="Proteomes" id="UP000060043"/>
    </source>
</evidence>
<evidence type="ECO:0000313" key="2">
    <source>
        <dbReference type="EMBL" id="ALU30921.1"/>
    </source>
</evidence>
<dbReference type="GeneID" id="14552147"/>
<sequence>MLPWELARFKIQGSRIIPLFIDNSEIAQEVLDLFQKGERLGNVIEQAKYLEKIYDYKLVRGLIRLIIRVTSLEEDSPIDPSILRRELFSRGPVFDKKVKEDVIEEIKKKYNIEPIRYMFSDLDEEKRIIEKPNISADELIKWYNLSLLQTLLFKGYRLSIRVSSNWKEIIWRAKLLGLMYYAYKEPLELEFIGPATLVKMNEKYGRNFAVLLPYVVSSPDWSIRAEIVLGKLKKRIYKLEASNLKNLREIKIDEKKFDSSIEEKFYNDFTSILKDWKITREPEPLVVKDKIFLPDFVAEKGKLKVYIEIVGFWTKKYLQNKLEKVSDVENPLLLLVNEELSIDGKIDLPNIILYKKKIDVMKVYKWLRDYERQFLQSLPNNIDYTIEGDVVSVSEIANRLSLPLEHLRKNLKNFPGYILLKNYYVKEDLINKIKSYQLEGRKLSDLKKEYGDYIVDVIDYLGYKLMWRGLTDAVVVKK</sequence>
<evidence type="ECO:0008006" key="5">
    <source>
        <dbReference type="Google" id="ProtNLM"/>
    </source>
</evidence>
<dbReference type="RefSeq" id="WP_011278468.1">
    <property type="nucleotide sequence ID" value="NZ_BHWZ01000004.1"/>
</dbReference>
<proteinExistence type="predicted"/>
<name>A0A0U3GQB3_9CREN</name>
<dbReference type="OrthoDB" id="57367at2157"/>
<dbReference type="Proteomes" id="UP000065473">
    <property type="component" value="Chromosome"/>
</dbReference>
<dbReference type="PANTHER" id="PTHR39640">
    <property type="entry name" value="VNG6129C"/>
    <property type="match status" value="1"/>
</dbReference>
<protein>
    <recommendedName>
        <fullName evidence="5">Nuclease</fullName>
    </recommendedName>
</protein>